<feature type="transmembrane region" description="Helical" evidence="6">
    <location>
        <begin position="153"/>
        <end position="172"/>
    </location>
</feature>
<comment type="similarity">
    <text evidence="2">Belongs to the acetate uptake transporter (AceTr) (TC 2.A.96) family.</text>
</comment>
<dbReference type="EMBL" id="JACHJV010000001">
    <property type="protein sequence ID" value="MBB4925611.1"/>
    <property type="molecule type" value="Genomic_DNA"/>
</dbReference>
<organism evidence="7 8">
    <name type="scientific">Kitasatospora kifunensis</name>
    <name type="common">Streptomyces kifunensis</name>
    <dbReference type="NCBI Taxonomy" id="58351"/>
    <lineage>
        <taxon>Bacteria</taxon>
        <taxon>Bacillati</taxon>
        <taxon>Actinomycetota</taxon>
        <taxon>Actinomycetes</taxon>
        <taxon>Kitasatosporales</taxon>
        <taxon>Streptomycetaceae</taxon>
        <taxon>Kitasatospora</taxon>
    </lineage>
</organism>
<dbReference type="Pfam" id="PF01184">
    <property type="entry name" value="Gpr1_Fun34_YaaH"/>
    <property type="match status" value="1"/>
</dbReference>
<comment type="caution">
    <text evidence="7">The sequence shown here is derived from an EMBL/GenBank/DDBJ whole genome shotgun (WGS) entry which is preliminary data.</text>
</comment>
<dbReference type="NCBIfam" id="NF038013">
    <property type="entry name" value="AceTr_1"/>
    <property type="match status" value="1"/>
</dbReference>
<gene>
    <name evidence="7" type="ORF">FHR34_004604</name>
</gene>
<evidence type="ECO:0000256" key="3">
    <source>
        <dbReference type="ARBA" id="ARBA00022692"/>
    </source>
</evidence>
<dbReference type="GO" id="GO:0005886">
    <property type="term" value="C:plasma membrane"/>
    <property type="evidence" value="ECO:0007669"/>
    <property type="project" value="TreeGrafter"/>
</dbReference>
<proteinExistence type="inferred from homology"/>
<accession>A0A7W7R576</accession>
<dbReference type="Proteomes" id="UP000540506">
    <property type="component" value="Unassembled WGS sequence"/>
</dbReference>
<dbReference type="PANTHER" id="PTHR30178:SF3">
    <property type="entry name" value="SUCCINATE-ACETATE_PROTON SYMPORTER SATP"/>
    <property type="match status" value="1"/>
</dbReference>
<dbReference type="InterPro" id="IPR000791">
    <property type="entry name" value="Gpr1/Fun34/SatP-like"/>
</dbReference>
<dbReference type="AlphaFoldDB" id="A0A7W7R576"/>
<keyword evidence="5 6" id="KW-0472">Membrane</keyword>
<name>A0A7W7R576_KITKI</name>
<evidence type="ECO:0000256" key="2">
    <source>
        <dbReference type="ARBA" id="ARBA00005587"/>
    </source>
</evidence>
<evidence type="ECO:0000256" key="4">
    <source>
        <dbReference type="ARBA" id="ARBA00022989"/>
    </source>
</evidence>
<keyword evidence="3 6" id="KW-0812">Transmembrane</keyword>
<dbReference type="GO" id="GO:0071422">
    <property type="term" value="P:succinate transmembrane transport"/>
    <property type="evidence" value="ECO:0007669"/>
    <property type="project" value="TreeGrafter"/>
</dbReference>
<sequence>MSTDATGANARPASLDAGPLGYLALGLTLLGYGLLQTGVLHHTQVADAAGLAHLLGGVALFIAGLWQLRAGDTLNGTAFAGLGAFWAVWSMGAGTAAGGRNAVGLFLLLWAMLALTLTAASWQGGLFNRAVFGLLTLSLLLNAVGVLNSSGGLVKAAGWVAAVAGLISWYWATAALTNHHWGRAALPVK</sequence>
<dbReference type="RefSeq" id="WP_184937939.1">
    <property type="nucleotide sequence ID" value="NZ_JACHJV010000001.1"/>
</dbReference>
<feature type="transmembrane region" description="Helical" evidence="6">
    <location>
        <begin position="126"/>
        <end position="146"/>
    </location>
</feature>
<evidence type="ECO:0000256" key="6">
    <source>
        <dbReference type="SAM" id="Phobius"/>
    </source>
</evidence>
<dbReference type="PANTHER" id="PTHR30178">
    <property type="entry name" value="INNER MEMBRANE PROTEIN YAAH"/>
    <property type="match status" value="1"/>
</dbReference>
<dbReference type="GO" id="GO:0015360">
    <property type="term" value="F:acetate:proton symporter activity"/>
    <property type="evidence" value="ECO:0007669"/>
    <property type="project" value="TreeGrafter"/>
</dbReference>
<reference evidence="7 8" key="1">
    <citation type="submission" date="2020-08" db="EMBL/GenBank/DDBJ databases">
        <title>Sequencing the genomes of 1000 actinobacteria strains.</title>
        <authorList>
            <person name="Klenk H.-P."/>
        </authorList>
    </citation>
    <scope>NUCLEOTIDE SEQUENCE [LARGE SCALE GENOMIC DNA]</scope>
    <source>
        <strain evidence="7 8">DSM 41654</strain>
    </source>
</reference>
<protein>
    <submittedName>
        <fullName evidence="7">Uncharacterized protein</fullName>
    </submittedName>
</protein>
<keyword evidence="8" id="KW-1185">Reference proteome</keyword>
<feature type="transmembrane region" description="Helical" evidence="6">
    <location>
        <begin position="103"/>
        <end position="120"/>
    </location>
</feature>
<comment type="subcellular location">
    <subcellularLocation>
        <location evidence="1">Membrane</location>
        <topology evidence="1">Multi-pass membrane protein</topology>
    </subcellularLocation>
</comment>
<evidence type="ECO:0000313" key="7">
    <source>
        <dbReference type="EMBL" id="MBB4925611.1"/>
    </source>
</evidence>
<evidence type="ECO:0000313" key="8">
    <source>
        <dbReference type="Proteomes" id="UP000540506"/>
    </source>
</evidence>
<feature type="transmembrane region" description="Helical" evidence="6">
    <location>
        <begin position="20"/>
        <end position="41"/>
    </location>
</feature>
<dbReference type="InterPro" id="IPR047623">
    <property type="entry name" value="SatP"/>
</dbReference>
<feature type="transmembrane region" description="Helical" evidence="6">
    <location>
        <begin position="48"/>
        <end position="68"/>
    </location>
</feature>
<evidence type="ECO:0000256" key="1">
    <source>
        <dbReference type="ARBA" id="ARBA00004141"/>
    </source>
</evidence>
<keyword evidence="4 6" id="KW-1133">Transmembrane helix</keyword>
<evidence type="ECO:0000256" key="5">
    <source>
        <dbReference type="ARBA" id="ARBA00023136"/>
    </source>
</evidence>
<feature type="transmembrane region" description="Helical" evidence="6">
    <location>
        <begin position="74"/>
        <end position="91"/>
    </location>
</feature>